<accession>A0A9P6DPP8</accession>
<dbReference type="PANTHER" id="PTHR11085:SF10">
    <property type="entry name" value="NAD-DEPENDENT PROTEIN DEACYLASE SIRTUIN-5, MITOCHONDRIAL-RELATED"/>
    <property type="match status" value="1"/>
</dbReference>
<dbReference type="Pfam" id="PF02146">
    <property type="entry name" value="SIR2"/>
    <property type="match status" value="1"/>
</dbReference>
<evidence type="ECO:0000313" key="8">
    <source>
        <dbReference type="EMBL" id="KAF9506543.1"/>
    </source>
</evidence>
<dbReference type="Gene3D" id="3.40.50.1220">
    <property type="entry name" value="TPP-binding domain"/>
    <property type="match status" value="1"/>
</dbReference>
<evidence type="ECO:0000256" key="3">
    <source>
        <dbReference type="ARBA" id="ARBA00022679"/>
    </source>
</evidence>
<dbReference type="Proteomes" id="UP000886523">
    <property type="component" value="Unassembled WGS sequence"/>
</dbReference>
<protein>
    <recommendedName>
        <fullName evidence="7">Deacetylase sirtuin-type domain-containing protein</fullName>
    </recommendedName>
</protein>
<evidence type="ECO:0000313" key="9">
    <source>
        <dbReference type="Proteomes" id="UP000886523"/>
    </source>
</evidence>
<proteinExistence type="inferred from homology"/>
<dbReference type="InterPro" id="IPR050134">
    <property type="entry name" value="NAD-dep_sirtuin_deacylases"/>
</dbReference>
<comment type="caution">
    <text evidence="6">Lacks conserved residue(s) required for the propagation of feature annotation.</text>
</comment>
<reference evidence="8" key="1">
    <citation type="journal article" date="2020" name="Nat. Commun.">
        <title>Large-scale genome sequencing of mycorrhizal fungi provides insights into the early evolution of symbiotic traits.</title>
        <authorList>
            <person name="Miyauchi S."/>
            <person name="Kiss E."/>
            <person name="Kuo A."/>
            <person name="Drula E."/>
            <person name="Kohler A."/>
            <person name="Sanchez-Garcia M."/>
            <person name="Morin E."/>
            <person name="Andreopoulos B."/>
            <person name="Barry K.W."/>
            <person name="Bonito G."/>
            <person name="Buee M."/>
            <person name="Carver A."/>
            <person name="Chen C."/>
            <person name="Cichocki N."/>
            <person name="Clum A."/>
            <person name="Culley D."/>
            <person name="Crous P.W."/>
            <person name="Fauchery L."/>
            <person name="Girlanda M."/>
            <person name="Hayes R.D."/>
            <person name="Keri Z."/>
            <person name="LaButti K."/>
            <person name="Lipzen A."/>
            <person name="Lombard V."/>
            <person name="Magnuson J."/>
            <person name="Maillard F."/>
            <person name="Murat C."/>
            <person name="Nolan M."/>
            <person name="Ohm R.A."/>
            <person name="Pangilinan J."/>
            <person name="Pereira M.F."/>
            <person name="Perotto S."/>
            <person name="Peter M."/>
            <person name="Pfister S."/>
            <person name="Riley R."/>
            <person name="Sitrit Y."/>
            <person name="Stielow J.B."/>
            <person name="Szollosi G."/>
            <person name="Zifcakova L."/>
            <person name="Stursova M."/>
            <person name="Spatafora J.W."/>
            <person name="Tedersoo L."/>
            <person name="Vaario L.M."/>
            <person name="Yamada A."/>
            <person name="Yan M."/>
            <person name="Wang P."/>
            <person name="Xu J."/>
            <person name="Bruns T."/>
            <person name="Baldrian P."/>
            <person name="Vilgalys R."/>
            <person name="Dunand C."/>
            <person name="Henrissat B."/>
            <person name="Grigoriev I.V."/>
            <person name="Hibbett D."/>
            <person name="Nagy L.G."/>
            <person name="Martin F.M."/>
        </authorList>
    </citation>
    <scope>NUCLEOTIDE SEQUENCE</scope>
    <source>
        <strain evidence="8">UP504</strain>
    </source>
</reference>
<dbReference type="SUPFAM" id="SSF52467">
    <property type="entry name" value="DHS-like NAD/FAD-binding domain"/>
    <property type="match status" value="1"/>
</dbReference>
<dbReference type="OrthoDB" id="424302at2759"/>
<evidence type="ECO:0000256" key="6">
    <source>
        <dbReference type="PROSITE-ProRule" id="PRU00236"/>
    </source>
</evidence>
<comment type="subcellular location">
    <subcellularLocation>
        <location evidence="1">Mitochondrion</location>
    </subcellularLocation>
</comment>
<evidence type="ECO:0000256" key="2">
    <source>
        <dbReference type="ARBA" id="ARBA00006924"/>
    </source>
</evidence>
<organism evidence="8 9">
    <name type="scientific">Hydnum rufescens UP504</name>
    <dbReference type="NCBI Taxonomy" id="1448309"/>
    <lineage>
        <taxon>Eukaryota</taxon>
        <taxon>Fungi</taxon>
        <taxon>Dikarya</taxon>
        <taxon>Basidiomycota</taxon>
        <taxon>Agaricomycotina</taxon>
        <taxon>Agaricomycetes</taxon>
        <taxon>Cantharellales</taxon>
        <taxon>Hydnaceae</taxon>
        <taxon>Hydnum</taxon>
    </lineage>
</organism>
<evidence type="ECO:0000259" key="7">
    <source>
        <dbReference type="PROSITE" id="PS50305"/>
    </source>
</evidence>
<dbReference type="InterPro" id="IPR026590">
    <property type="entry name" value="Ssirtuin_cat_dom"/>
</dbReference>
<comment type="similarity">
    <text evidence="2">Belongs to the sirtuin family. Class I subfamily.</text>
</comment>
<dbReference type="PROSITE" id="PS50305">
    <property type="entry name" value="SIRTUIN"/>
    <property type="match status" value="1"/>
</dbReference>
<dbReference type="PANTHER" id="PTHR11085">
    <property type="entry name" value="NAD-DEPENDENT PROTEIN DEACYLASE SIRTUIN-5, MITOCHONDRIAL-RELATED"/>
    <property type="match status" value="1"/>
</dbReference>
<dbReference type="GO" id="GO:0070403">
    <property type="term" value="F:NAD+ binding"/>
    <property type="evidence" value="ECO:0007669"/>
    <property type="project" value="InterPro"/>
</dbReference>
<dbReference type="GO" id="GO:0005739">
    <property type="term" value="C:mitochondrion"/>
    <property type="evidence" value="ECO:0007669"/>
    <property type="project" value="UniProtKB-SubCell"/>
</dbReference>
<feature type="domain" description="Deacetylase sirtuin-type" evidence="7">
    <location>
        <begin position="14"/>
        <end position="296"/>
    </location>
</feature>
<comment type="caution">
    <text evidence="8">The sequence shown here is derived from an EMBL/GenBank/DDBJ whole genome shotgun (WGS) entry which is preliminary data.</text>
</comment>
<sequence length="326" mass="36609">MARKMSVLSTEQLPILDFRLPGQTDDNYSGNNNTAILTGAGVSVDSGIRAYRGRNGRYLNPDYRPIFYQELVDPTGKGHSFRQLYWAKIHANVVQHVITQNVDGLDYKAAPSSWSTHEKEERILELHGRLRTVSCSRGHSFSRSDFQDTISTLNPAWKEYADELEETGSQLRTNPDGDVDLRGRRFDDFVVPQCPHCLEDDVKPDVIFFGETIAPAIKGARELNEIEACEQVLIIGTTLATYSGFRILKHALELGKPTMILNVGPTRADGMEGVEKIEWKSGDVLREVCVMLLGQETERDPELRRLLTSGVVQPPIDRRDDILPAE</sequence>
<name>A0A9P6DPP8_9AGAM</name>
<evidence type="ECO:0000256" key="1">
    <source>
        <dbReference type="ARBA" id="ARBA00004173"/>
    </source>
</evidence>
<keyword evidence="3" id="KW-0808">Transferase</keyword>
<dbReference type="AlphaFoldDB" id="A0A9P6DPP8"/>
<dbReference type="EMBL" id="MU129107">
    <property type="protein sequence ID" value="KAF9506543.1"/>
    <property type="molecule type" value="Genomic_DNA"/>
</dbReference>
<keyword evidence="9" id="KW-1185">Reference proteome</keyword>
<dbReference type="InterPro" id="IPR029035">
    <property type="entry name" value="DHS-like_NAD/FAD-binding_dom"/>
</dbReference>
<keyword evidence="5" id="KW-0496">Mitochondrion</keyword>
<gene>
    <name evidence="8" type="ORF">BS47DRAFT_1374097</name>
</gene>
<evidence type="ECO:0000256" key="4">
    <source>
        <dbReference type="ARBA" id="ARBA00023027"/>
    </source>
</evidence>
<dbReference type="InterPro" id="IPR003000">
    <property type="entry name" value="Sirtuin"/>
</dbReference>
<dbReference type="GO" id="GO:0017136">
    <property type="term" value="F:histone deacetylase activity, NAD-dependent"/>
    <property type="evidence" value="ECO:0007669"/>
    <property type="project" value="TreeGrafter"/>
</dbReference>
<evidence type="ECO:0000256" key="5">
    <source>
        <dbReference type="ARBA" id="ARBA00023128"/>
    </source>
</evidence>
<keyword evidence="4" id="KW-0520">NAD</keyword>